<dbReference type="InterPro" id="IPR011990">
    <property type="entry name" value="TPR-like_helical_dom_sf"/>
</dbReference>
<dbReference type="GeneID" id="17256259"/>
<keyword evidence="2" id="KW-1185">Reference proteome</keyword>
<dbReference type="EnsemblProtists" id="EOD10109">
    <property type="protein sequence ID" value="EOD10109"/>
    <property type="gene ID" value="EMIHUDRAFT_248536"/>
</dbReference>
<sequence length="216" mass="23440">MLLLEALEAVLRCCDDNATRRAAEQQALLRRVAAKLSSALHAAGETARTTDQLARLIGVLRAAHAVGAASGWSLQRSAPCVGVVPRYERRRLLQRHKSFTCDCARCGADLSRSEEWESSLRCRCGRGWMQPEGAAESLSRVLAWDADLRGRLAAASEGGATAEVEAARLRLVQLASSDADRCRRAEQALSVAARVCGKYDEQLGDLYCTLSARRGL</sequence>
<accession>A0A0D3IFS4</accession>
<organism evidence="1 2">
    <name type="scientific">Emiliania huxleyi (strain CCMP1516)</name>
    <dbReference type="NCBI Taxonomy" id="280463"/>
    <lineage>
        <taxon>Eukaryota</taxon>
        <taxon>Haptista</taxon>
        <taxon>Haptophyta</taxon>
        <taxon>Prymnesiophyceae</taxon>
        <taxon>Isochrysidales</taxon>
        <taxon>Noelaerhabdaceae</taxon>
        <taxon>Emiliania</taxon>
    </lineage>
</organism>
<name>A0A0D3IFS4_EMIH1</name>
<protein>
    <submittedName>
        <fullName evidence="1">Uncharacterized protein</fullName>
    </submittedName>
</protein>
<proteinExistence type="predicted"/>
<dbReference type="AlphaFoldDB" id="A0A0D3IFS4"/>
<dbReference type="HOGENOM" id="CLU_077824_0_0_1"/>
<evidence type="ECO:0000313" key="1">
    <source>
        <dbReference type="EnsemblProtists" id="EOD10109"/>
    </source>
</evidence>
<reference evidence="1" key="2">
    <citation type="submission" date="2024-10" db="UniProtKB">
        <authorList>
            <consortium name="EnsemblProtists"/>
        </authorList>
    </citation>
    <scope>IDENTIFICATION</scope>
</reference>
<dbReference type="PaxDb" id="2903-EOD10109"/>
<dbReference type="RefSeq" id="XP_005762538.1">
    <property type="nucleotide sequence ID" value="XM_005762481.1"/>
</dbReference>
<evidence type="ECO:0000313" key="2">
    <source>
        <dbReference type="Proteomes" id="UP000013827"/>
    </source>
</evidence>
<dbReference type="Proteomes" id="UP000013827">
    <property type="component" value="Unassembled WGS sequence"/>
</dbReference>
<dbReference type="Gene3D" id="1.25.40.10">
    <property type="entry name" value="Tetratricopeptide repeat domain"/>
    <property type="match status" value="1"/>
</dbReference>
<reference evidence="2" key="1">
    <citation type="journal article" date="2013" name="Nature">
        <title>Pan genome of the phytoplankton Emiliania underpins its global distribution.</title>
        <authorList>
            <person name="Read B.A."/>
            <person name="Kegel J."/>
            <person name="Klute M.J."/>
            <person name="Kuo A."/>
            <person name="Lefebvre S.C."/>
            <person name="Maumus F."/>
            <person name="Mayer C."/>
            <person name="Miller J."/>
            <person name="Monier A."/>
            <person name="Salamov A."/>
            <person name="Young J."/>
            <person name="Aguilar M."/>
            <person name="Claverie J.M."/>
            <person name="Frickenhaus S."/>
            <person name="Gonzalez K."/>
            <person name="Herman E.K."/>
            <person name="Lin Y.C."/>
            <person name="Napier J."/>
            <person name="Ogata H."/>
            <person name="Sarno A.F."/>
            <person name="Shmutz J."/>
            <person name="Schroeder D."/>
            <person name="de Vargas C."/>
            <person name="Verret F."/>
            <person name="von Dassow P."/>
            <person name="Valentin K."/>
            <person name="Van de Peer Y."/>
            <person name="Wheeler G."/>
            <person name="Dacks J.B."/>
            <person name="Delwiche C.F."/>
            <person name="Dyhrman S.T."/>
            <person name="Glockner G."/>
            <person name="John U."/>
            <person name="Richards T."/>
            <person name="Worden A.Z."/>
            <person name="Zhang X."/>
            <person name="Grigoriev I.V."/>
            <person name="Allen A.E."/>
            <person name="Bidle K."/>
            <person name="Borodovsky M."/>
            <person name="Bowler C."/>
            <person name="Brownlee C."/>
            <person name="Cock J.M."/>
            <person name="Elias M."/>
            <person name="Gladyshev V.N."/>
            <person name="Groth M."/>
            <person name="Guda C."/>
            <person name="Hadaegh A."/>
            <person name="Iglesias-Rodriguez M.D."/>
            <person name="Jenkins J."/>
            <person name="Jones B.M."/>
            <person name="Lawson T."/>
            <person name="Leese F."/>
            <person name="Lindquist E."/>
            <person name="Lobanov A."/>
            <person name="Lomsadze A."/>
            <person name="Malik S.B."/>
            <person name="Marsh M.E."/>
            <person name="Mackinder L."/>
            <person name="Mock T."/>
            <person name="Mueller-Roeber B."/>
            <person name="Pagarete A."/>
            <person name="Parker M."/>
            <person name="Probert I."/>
            <person name="Quesneville H."/>
            <person name="Raines C."/>
            <person name="Rensing S.A."/>
            <person name="Riano-Pachon D.M."/>
            <person name="Richier S."/>
            <person name="Rokitta S."/>
            <person name="Shiraiwa Y."/>
            <person name="Soanes D.M."/>
            <person name="van der Giezen M."/>
            <person name="Wahlund T.M."/>
            <person name="Williams B."/>
            <person name="Wilson W."/>
            <person name="Wolfe G."/>
            <person name="Wurch L.L."/>
        </authorList>
    </citation>
    <scope>NUCLEOTIDE SEQUENCE</scope>
</reference>
<dbReference type="KEGG" id="ehx:EMIHUDRAFT_248536"/>